<evidence type="ECO:0000256" key="4">
    <source>
        <dbReference type="ARBA" id="ARBA00022643"/>
    </source>
</evidence>
<evidence type="ECO:0000256" key="8">
    <source>
        <dbReference type="ARBA" id="ARBA00022989"/>
    </source>
</evidence>
<evidence type="ECO:0000256" key="10">
    <source>
        <dbReference type="HAMAP-Rule" id="MF_00462"/>
    </source>
</evidence>
<evidence type="ECO:0000256" key="3">
    <source>
        <dbReference type="ARBA" id="ARBA00022630"/>
    </source>
</evidence>
<keyword evidence="9 10" id="KW-0472">Membrane</keyword>
<dbReference type="GO" id="GO:0005886">
    <property type="term" value="C:plasma membrane"/>
    <property type="evidence" value="ECO:0007669"/>
    <property type="project" value="UniProtKB-SubCell"/>
</dbReference>
<evidence type="ECO:0000256" key="2">
    <source>
        <dbReference type="ARBA" id="ARBA00022553"/>
    </source>
</evidence>
<sequence length="339" mass="36477">METKDKKWIVGQGSHIYFPQDTAVIMFQVILALVPASAMAIYVFGFDAIKVLLVGVISAVAAEALIQKYLMKTAVTISDYSAALTGLLLALNLPAASPWWMICIGSLIAIGIGKLAYGGLGQNPFNPALVGRVALLIGFPALMTDWSVTGGYLAELYRKVSPETLTAATPLGFVKAYSGSNFSGDLVNYFNSYKIDWQSLFIGTTSGSIGEVSELALLLGGLFLIYKKVINWEIPVSFVGTVGVISMIAYYVSPAKMLLPHYHLLSGGLFLGAIFMATDMVTSPFTFRGRIVFGIGCGALTMLIRLFGGYPEGVSFAILLMNIFVPIIDIYIKPKKFGV</sequence>
<gene>
    <name evidence="10" type="primary">rnfD</name>
    <name evidence="11" type="ORF">A2008_00515</name>
</gene>
<feature type="transmembrane region" description="Helical" evidence="10">
    <location>
        <begin position="48"/>
        <end position="66"/>
    </location>
</feature>
<evidence type="ECO:0000256" key="1">
    <source>
        <dbReference type="ARBA" id="ARBA00022448"/>
    </source>
</evidence>
<reference evidence="11 12" key="1">
    <citation type="journal article" date="2016" name="Nat. Commun.">
        <title>Thousands of microbial genomes shed light on interconnected biogeochemical processes in an aquifer system.</title>
        <authorList>
            <person name="Anantharaman K."/>
            <person name="Brown C.T."/>
            <person name="Hug L.A."/>
            <person name="Sharon I."/>
            <person name="Castelle C.J."/>
            <person name="Probst A.J."/>
            <person name="Thomas B.C."/>
            <person name="Singh A."/>
            <person name="Wilkins M.J."/>
            <person name="Karaoz U."/>
            <person name="Brodie E.L."/>
            <person name="Williams K.H."/>
            <person name="Hubbard S.S."/>
            <person name="Banfield J.F."/>
        </authorList>
    </citation>
    <scope>NUCLEOTIDE SEQUENCE [LARGE SCALE GENOMIC DNA]</scope>
</reference>
<dbReference type="GO" id="GO:0022900">
    <property type="term" value="P:electron transport chain"/>
    <property type="evidence" value="ECO:0007669"/>
    <property type="project" value="UniProtKB-UniRule"/>
</dbReference>
<keyword evidence="8 10" id="KW-1133">Transmembrane helix</keyword>
<feature type="modified residue" description="FMN phosphoryl threonine" evidence="10">
    <location>
        <position position="169"/>
    </location>
</feature>
<feature type="transmembrane region" description="Helical" evidence="10">
    <location>
        <begin position="232"/>
        <end position="252"/>
    </location>
</feature>
<dbReference type="PANTHER" id="PTHR30578">
    <property type="entry name" value="ELECTRON TRANSPORT COMPLEX PROTEIN RNFD"/>
    <property type="match status" value="1"/>
</dbReference>
<comment type="subunit">
    <text evidence="10">The complex is composed of six subunits: RnfA, RnfB, RnfC, RnfD, RnfE and RnfG.</text>
</comment>
<feature type="transmembrane region" description="Helical" evidence="10">
    <location>
        <begin position="314"/>
        <end position="332"/>
    </location>
</feature>
<accession>A0A1F7WRK7</accession>
<dbReference type="EC" id="7.-.-.-" evidence="10"/>
<feature type="transmembrane region" description="Helical" evidence="10">
    <location>
        <begin position="289"/>
        <end position="308"/>
    </location>
</feature>
<dbReference type="InterPro" id="IPR004338">
    <property type="entry name" value="NqrB/RnfD"/>
</dbReference>
<protein>
    <recommendedName>
        <fullName evidence="10">Ion-translocating oxidoreductase complex subunit D</fullName>
        <ecNumber evidence="10">7.-.-.-</ecNumber>
    </recommendedName>
    <alternativeName>
        <fullName evidence="10">Rnf electron transport complex subunit D</fullName>
    </alternativeName>
</protein>
<comment type="function">
    <text evidence="10">Part of a membrane-bound complex that couples electron transfer with translocation of ions across the membrane.</text>
</comment>
<keyword evidence="5 10" id="KW-0812">Transmembrane</keyword>
<keyword evidence="2 10" id="KW-0597">Phosphoprotein</keyword>
<comment type="cofactor">
    <cofactor evidence="10">
        <name>FMN</name>
        <dbReference type="ChEBI" id="CHEBI:58210"/>
    </cofactor>
</comment>
<evidence type="ECO:0000313" key="11">
    <source>
        <dbReference type="EMBL" id="OGM05434.1"/>
    </source>
</evidence>
<name>A0A1F7WRK7_9BACT</name>
<feature type="transmembrane region" description="Helical" evidence="10">
    <location>
        <begin position="129"/>
        <end position="148"/>
    </location>
</feature>
<evidence type="ECO:0000313" key="12">
    <source>
        <dbReference type="Proteomes" id="UP000178735"/>
    </source>
</evidence>
<keyword evidence="4 10" id="KW-0288">FMN</keyword>
<feature type="transmembrane region" description="Helical" evidence="10">
    <location>
        <begin position="21"/>
        <end position="42"/>
    </location>
</feature>
<dbReference type="GO" id="GO:0055085">
    <property type="term" value="P:transmembrane transport"/>
    <property type="evidence" value="ECO:0007669"/>
    <property type="project" value="InterPro"/>
</dbReference>
<organism evidence="11 12">
    <name type="scientific">Candidatus Wallbacteria bacterium GWC2_49_35</name>
    <dbReference type="NCBI Taxonomy" id="1817813"/>
    <lineage>
        <taxon>Bacteria</taxon>
        <taxon>Candidatus Walliibacteriota</taxon>
    </lineage>
</organism>
<keyword evidence="1 10" id="KW-0813">Transport</keyword>
<dbReference type="HAMAP" id="MF_00462">
    <property type="entry name" value="RsxD_RnfD"/>
    <property type="match status" value="1"/>
</dbReference>
<comment type="subcellular location">
    <subcellularLocation>
        <location evidence="10">Cell membrane</location>
        <topology evidence="10">Multi-pass membrane protein</topology>
    </subcellularLocation>
</comment>
<dbReference type="NCBIfam" id="TIGR01946">
    <property type="entry name" value="rnfD"/>
    <property type="match status" value="1"/>
</dbReference>
<proteinExistence type="inferred from homology"/>
<dbReference type="Pfam" id="PF03116">
    <property type="entry name" value="NQR2_RnfD_RnfE"/>
    <property type="match status" value="1"/>
</dbReference>
<feature type="transmembrane region" description="Helical" evidence="10">
    <location>
        <begin position="200"/>
        <end position="225"/>
    </location>
</feature>
<keyword evidence="10" id="KW-1003">Cell membrane</keyword>
<keyword evidence="3 10" id="KW-0285">Flavoprotein</keyword>
<keyword evidence="6 10" id="KW-1278">Translocase</keyword>
<comment type="caution">
    <text evidence="11">The sequence shown here is derived from an EMBL/GenBank/DDBJ whole genome shotgun (WGS) entry which is preliminary data.</text>
</comment>
<dbReference type="STRING" id="1817813.A2008_00515"/>
<dbReference type="AlphaFoldDB" id="A0A1F7WRK7"/>
<evidence type="ECO:0000256" key="6">
    <source>
        <dbReference type="ARBA" id="ARBA00022967"/>
    </source>
</evidence>
<dbReference type="PANTHER" id="PTHR30578:SF0">
    <property type="entry name" value="ION-TRANSLOCATING OXIDOREDUCTASE COMPLEX SUBUNIT D"/>
    <property type="match status" value="1"/>
</dbReference>
<feature type="transmembrane region" description="Helical" evidence="10">
    <location>
        <begin position="99"/>
        <end position="117"/>
    </location>
</feature>
<evidence type="ECO:0000256" key="9">
    <source>
        <dbReference type="ARBA" id="ARBA00023136"/>
    </source>
</evidence>
<dbReference type="EMBL" id="MGFH01000114">
    <property type="protein sequence ID" value="OGM05434.1"/>
    <property type="molecule type" value="Genomic_DNA"/>
</dbReference>
<comment type="similarity">
    <text evidence="10">Belongs to the NqrB/RnfD family.</text>
</comment>
<feature type="transmembrane region" description="Helical" evidence="10">
    <location>
        <begin position="258"/>
        <end position="277"/>
    </location>
</feature>
<dbReference type="InterPro" id="IPR011303">
    <property type="entry name" value="RnfD_bac"/>
</dbReference>
<evidence type="ECO:0000256" key="7">
    <source>
        <dbReference type="ARBA" id="ARBA00022982"/>
    </source>
</evidence>
<keyword evidence="7 10" id="KW-0249">Electron transport</keyword>
<dbReference type="Proteomes" id="UP000178735">
    <property type="component" value="Unassembled WGS sequence"/>
</dbReference>
<evidence type="ECO:0000256" key="5">
    <source>
        <dbReference type="ARBA" id="ARBA00022692"/>
    </source>
</evidence>